<dbReference type="GO" id="GO:0000922">
    <property type="term" value="C:spindle pole"/>
    <property type="evidence" value="ECO:0007669"/>
    <property type="project" value="InterPro"/>
</dbReference>
<dbReference type="PANTHER" id="PTHR19302:SF27">
    <property type="entry name" value="GAMMA-TUBULIN COMPLEX COMPONENT 4"/>
    <property type="match status" value="1"/>
</dbReference>
<dbReference type="GO" id="GO:0000278">
    <property type="term" value="P:mitotic cell cycle"/>
    <property type="evidence" value="ECO:0007669"/>
    <property type="project" value="TreeGrafter"/>
</dbReference>
<comment type="subcellular location">
    <subcellularLocation>
        <location evidence="1 5">Cytoplasm</location>
        <location evidence="1 5">Cytoskeleton</location>
        <location evidence="1 5">Microtubule organizing center</location>
    </subcellularLocation>
</comment>
<evidence type="ECO:0000313" key="8">
    <source>
        <dbReference type="Proteomes" id="UP001214638"/>
    </source>
</evidence>
<keyword evidence="2 5" id="KW-0963">Cytoplasm</keyword>
<evidence type="ECO:0000259" key="6">
    <source>
        <dbReference type="Pfam" id="PF17681"/>
    </source>
</evidence>
<dbReference type="Pfam" id="PF17681">
    <property type="entry name" value="GCP_N_terminal"/>
    <property type="match status" value="1"/>
</dbReference>
<dbReference type="RefSeq" id="XP_067802291.1">
    <property type="nucleotide sequence ID" value="XM_067948140.1"/>
</dbReference>
<dbReference type="EMBL" id="JALLKP010000004">
    <property type="protein sequence ID" value="KAK2195448.1"/>
    <property type="molecule type" value="Genomic_DNA"/>
</dbReference>
<keyword evidence="4 5" id="KW-0206">Cytoskeleton</keyword>
<dbReference type="GeneID" id="94337421"/>
<dbReference type="GO" id="GO:0007020">
    <property type="term" value="P:microtubule nucleation"/>
    <property type="evidence" value="ECO:0007669"/>
    <property type="project" value="InterPro"/>
</dbReference>
<keyword evidence="3 5" id="KW-0493">Microtubule</keyword>
<gene>
    <name evidence="7" type="ORF">BdWA1_003124</name>
</gene>
<sequence>MLLYDILHALNGNIGGRIVACVNHEGQFALKEGLDCVSPIDVPIVNSIVNIGFLYRRLYDFCNDVWNSGYSEYVDSIVKDVKLLNSSGAINYSYERACNNKLDLGTIRYRGYYINAICNCIEVYLVEYRNILVNIQRVILDDPSLPISTLVILLEDQAEILNILTSLVDEQRIPRGDEILLMLQERKVLNVKKTIWEHIYSTCLDLMKQQIFNWITFGIIDDPYNEFIIGMRQITEGVDFCDNEANLEYEFNYLFYIAQEKALNVPTCGFYIDSSCACNLLFIGKVARIIGSKLQEDYQDIVLDDGAQFALEIKKRRDDSYQRLMEYIGPDEIQKLHIVLERTYISYTSPIIMRLVEFGWRKLQEPYSKSACNELAKLVIGEDSDFCLRNRCYNFQACASSLTSVGDVVITGDNIHLGTAAQVWSKDMVHVFGGFQTLFNVFLAKSILEPSAVSIVLQSKVAPESLASHTFSYFSPCFKMRDCLIIRLELDSKNSSSVKCEIYASSKGVAFVPENTFSIANQTFNFWDDIFEQGVNLNVRLLYTRTRMELYISSDLKEHVMSLDFIDTSQFLSLDFGDAYIGLVAHSTVIVNCWSFASTLHYIHWDSDHVNIHGSMMPCNKSMSIGRTSTNDNGWSLVLTMTRCKGFPQCLIFTSERMQRYNCIFTNMLNIRRCVNGMNLIALENKRLGKLNDFHSKPVGSLLCIRGEFQYCVSSLWQMSVNTTTVITEIVMNFCNLYLVALDQIESKVSLLHVDNCSRLILH</sequence>
<dbReference type="GO" id="GO:0051011">
    <property type="term" value="F:microtubule minus-end binding"/>
    <property type="evidence" value="ECO:0007669"/>
    <property type="project" value="TreeGrafter"/>
</dbReference>
<comment type="similarity">
    <text evidence="5">Belongs to the TUBGCP family.</text>
</comment>
<evidence type="ECO:0000256" key="3">
    <source>
        <dbReference type="ARBA" id="ARBA00022701"/>
    </source>
</evidence>
<comment type="caution">
    <text evidence="7">The sequence shown here is derived from an EMBL/GenBank/DDBJ whole genome shotgun (WGS) entry which is preliminary data.</text>
</comment>
<protein>
    <recommendedName>
        <fullName evidence="5">Spindle pole body component</fullName>
    </recommendedName>
</protein>
<evidence type="ECO:0000256" key="5">
    <source>
        <dbReference type="RuleBase" id="RU363050"/>
    </source>
</evidence>
<keyword evidence="8" id="KW-1185">Reference proteome</keyword>
<dbReference type="KEGG" id="bdw:94337421"/>
<dbReference type="Proteomes" id="UP001214638">
    <property type="component" value="Unassembled WGS sequence"/>
</dbReference>
<evidence type="ECO:0000313" key="7">
    <source>
        <dbReference type="EMBL" id="KAK2195448.1"/>
    </source>
</evidence>
<dbReference type="GO" id="GO:0051225">
    <property type="term" value="P:spindle assembly"/>
    <property type="evidence" value="ECO:0007669"/>
    <property type="project" value="TreeGrafter"/>
</dbReference>
<dbReference type="GO" id="GO:0043015">
    <property type="term" value="F:gamma-tubulin binding"/>
    <property type="evidence" value="ECO:0007669"/>
    <property type="project" value="InterPro"/>
</dbReference>
<accession>A0AAD9PJC5</accession>
<dbReference type="InterPro" id="IPR007259">
    <property type="entry name" value="GCP"/>
</dbReference>
<dbReference type="InterPro" id="IPR041470">
    <property type="entry name" value="GCP_N"/>
</dbReference>
<dbReference type="GO" id="GO:0051321">
    <property type="term" value="P:meiotic cell cycle"/>
    <property type="evidence" value="ECO:0007669"/>
    <property type="project" value="TreeGrafter"/>
</dbReference>
<dbReference type="GO" id="GO:0000930">
    <property type="term" value="C:gamma-tubulin complex"/>
    <property type="evidence" value="ECO:0007669"/>
    <property type="project" value="TreeGrafter"/>
</dbReference>
<dbReference type="GO" id="GO:0031122">
    <property type="term" value="P:cytoplasmic microtubule organization"/>
    <property type="evidence" value="ECO:0007669"/>
    <property type="project" value="TreeGrafter"/>
</dbReference>
<evidence type="ECO:0000256" key="4">
    <source>
        <dbReference type="ARBA" id="ARBA00023212"/>
    </source>
</evidence>
<evidence type="ECO:0000256" key="2">
    <source>
        <dbReference type="ARBA" id="ARBA00022490"/>
    </source>
</evidence>
<proteinExistence type="inferred from homology"/>
<organism evidence="7 8">
    <name type="scientific">Babesia duncani</name>
    <dbReference type="NCBI Taxonomy" id="323732"/>
    <lineage>
        <taxon>Eukaryota</taxon>
        <taxon>Sar</taxon>
        <taxon>Alveolata</taxon>
        <taxon>Apicomplexa</taxon>
        <taxon>Aconoidasida</taxon>
        <taxon>Piroplasmida</taxon>
        <taxon>Babesiidae</taxon>
        <taxon>Babesia</taxon>
    </lineage>
</organism>
<name>A0AAD9PJC5_9APIC</name>
<dbReference type="GO" id="GO:0005874">
    <property type="term" value="C:microtubule"/>
    <property type="evidence" value="ECO:0007669"/>
    <property type="project" value="UniProtKB-KW"/>
</dbReference>
<reference evidence="7" key="1">
    <citation type="journal article" date="2023" name="Nat. Microbiol.">
        <title>Babesia duncani multi-omics identifies virulence factors and drug targets.</title>
        <authorList>
            <person name="Singh P."/>
            <person name="Lonardi S."/>
            <person name="Liang Q."/>
            <person name="Vydyam P."/>
            <person name="Khabirova E."/>
            <person name="Fang T."/>
            <person name="Gihaz S."/>
            <person name="Thekkiniath J."/>
            <person name="Munshi M."/>
            <person name="Abel S."/>
            <person name="Ciampossin L."/>
            <person name="Batugedara G."/>
            <person name="Gupta M."/>
            <person name="Lu X.M."/>
            <person name="Lenz T."/>
            <person name="Chakravarty S."/>
            <person name="Cornillot E."/>
            <person name="Hu Y."/>
            <person name="Ma W."/>
            <person name="Gonzalez L.M."/>
            <person name="Sanchez S."/>
            <person name="Estrada K."/>
            <person name="Sanchez-Flores A."/>
            <person name="Montero E."/>
            <person name="Harb O.S."/>
            <person name="Le Roch K.G."/>
            <person name="Mamoun C.B."/>
        </authorList>
    </citation>
    <scope>NUCLEOTIDE SEQUENCE</scope>
    <source>
        <strain evidence="7">WA1</strain>
    </source>
</reference>
<feature type="domain" description="Gamma tubulin complex component protein N-terminal" evidence="6">
    <location>
        <begin position="3"/>
        <end position="293"/>
    </location>
</feature>
<dbReference type="PANTHER" id="PTHR19302">
    <property type="entry name" value="GAMMA TUBULIN COMPLEX PROTEIN"/>
    <property type="match status" value="1"/>
</dbReference>
<dbReference type="AlphaFoldDB" id="A0AAD9PJC5"/>
<evidence type="ECO:0000256" key="1">
    <source>
        <dbReference type="ARBA" id="ARBA00004267"/>
    </source>
</evidence>